<evidence type="ECO:0000313" key="1">
    <source>
        <dbReference type="EMBL" id="KYF85017.1"/>
    </source>
</evidence>
<name>A0A150RXS6_SORCE</name>
<gene>
    <name evidence="1" type="ORF">BE18_01740</name>
</gene>
<organism evidence="1 2">
    <name type="scientific">Sorangium cellulosum</name>
    <name type="common">Polyangium cellulosum</name>
    <dbReference type="NCBI Taxonomy" id="56"/>
    <lineage>
        <taxon>Bacteria</taxon>
        <taxon>Pseudomonadati</taxon>
        <taxon>Myxococcota</taxon>
        <taxon>Polyangia</taxon>
        <taxon>Polyangiales</taxon>
        <taxon>Polyangiaceae</taxon>
        <taxon>Sorangium</taxon>
    </lineage>
</organism>
<sequence length="543" mass="57966">MIDPTIASYLQREAQRRPVADPEGEANRDSTGFVRALLEVMGGAELPVLAGYRLGSCSISGFEETPDPCVAAATGGVRLRPTNHGVDATHAAKTARFAPSLGSALERLVRRDRAARAAYRFRVHAAVGAELAALLGCDAAADWHGYHEGALAVVDEVLRHTDVDCLCAEAVTRLLDAAEQRQLPLTLREDVAAPPCDEPSGTAPRAVALDPRDTFARLRPRGSWDGEALLRLELRGDAVVEARLAFGEVVDVRVASRGEVGWSTSVDRQLGGPRVQAYLARRRISRVKSLARPAELEAELDARGLADWRAVAAGVEAALGGVVGAGPWGGVEGLFVAPRALLEASRLRRGDLPAPLALEHPVQRLADTEIEGFLCGWLDRYNPLFVDRRGHMYSVHQETGDERPWACAPTSLLEKLAVYDELAMRCESPVVVDADIAVALSGQLGAARVAEASDAVSELFAVSGLDDPARPLLVVERCAYPRIERAPTRALLWAGTPDALLLAARAARALAPEAVLGAAGSYSPLNVLWRAGLDPVGDLPIEE</sequence>
<evidence type="ECO:0000313" key="2">
    <source>
        <dbReference type="Proteomes" id="UP000075515"/>
    </source>
</evidence>
<comment type="caution">
    <text evidence="1">The sequence shown here is derived from an EMBL/GenBank/DDBJ whole genome shotgun (WGS) entry which is preliminary data.</text>
</comment>
<proteinExistence type="predicted"/>
<dbReference type="EMBL" id="JEMC01002827">
    <property type="protein sequence ID" value="KYF85017.1"/>
    <property type="molecule type" value="Genomic_DNA"/>
</dbReference>
<dbReference type="Proteomes" id="UP000075515">
    <property type="component" value="Unassembled WGS sequence"/>
</dbReference>
<dbReference type="AlphaFoldDB" id="A0A150RXS6"/>
<protein>
    <submittedName>
        <fullName evidence="1">Uncharacterized protein</fullName>
    </submittedName>
</protein>
<accession>A0A150RXS6</accession>
<reference evidence="1 2" key="1">
    <citation type="submission" date="2014-02" db="EMBL/GenBank/DDBJ databases">
        <title>The small core and large imbalanced accessory genome model reveals a collaborative survival strategy of Sorangium cellulosum strains in nature.</title>
        <authorList>
            <person name="Han K."/>
            <person name="Peng R."/>
            <person name="Blom J."/>
            <person name="Li Y.-Z."/>
        </authorList>
    </citation>
    <scope>NUCLEOTIDE SEQUENCE [LARGE SCALE GENOMIC DNA]</scope>
    <source>
        <strain evidence="1 2">So0149</strain>
    </source>
</reference>